<dbReference type="PANTHER" id="PTHR32060">
    <property type="entry name" value="TAIL-SPECIFIC PROTEASE"/>
    <property type="match status" value="1"/>
</dbReference>
<keyword evidence="6" id="KW-0812">Transmembrane</keyword>
<reference evidence="8" key="1">
    <citation type="submission" date="2021-10" db="EMBL/GenBank/DDBJ databases">
        <title>Anaerobic single-cell dispensing facilitates the cultivation of human gut bacteria.</title>
        <authorList>
            <person name="Afrizal A."/>
        </authorList>
    </citation>
    <scope>NUCLEOTIDE SEQUENCE</scope>
    <source>
        <strain evidence="8">CLA-AA-H233</strain>
    </source>
</reference>
<evidence type="ECO:0000256" key="5">
    <source>
        <dbReference type="SAM" id="MobiDB-lite"/>
    </source>
</evidence>
<dbReference type="Pfam" id="PF03572">
    <property type="entry name" value="Peptidase_S41"/>
    <property type="match status" value="1"/>
</dbReference>
<name>A0ABS8F5S7_9FIRM</name>
<keyword evidence="6" id="KW-0472">Membrane</keyword>
<evidence type="ECO:0000256" key="2">
    <source>
        <dbReference type="ARBA" id="ARBA00022670"/>
    </source>
</evidence>
<comment type="similarity">
    <text evidence="1">Belongs to the peptidase S41A family.</text>
</comment>
<evidence type="ECO:0000256" key="4">
    <source>
        <dbReference type="ARBA" id="ARBA00022825"/>
    </source>
</evidence>
<evidence type="ECO:0000313" key="8">
    <source>
        <dbReference type="EMBL" id="MCC2198323.1"/>
    </source>
</evidence>
<dbReference type="Gene3D" id="3.90.226.10">
    <property type="entry name" value="2-enoyl-CoA Hydratase, Chain A, domain 1"/>
    <property type="match status" value="1"/>
</dbReference>
<keyword evidence="2" id="KW-0645">Protease</keyword>
<dbReference type="SMART" id="SM00245">
    <property type="entry name" value="TSPc"/>
    <property type="match status" value="1"/>
</dbReference>
<gene>
    <name evidence="8" type="ORF">LKD23_00830</name>
</gene>
<evidence type="ECO:0000256" key="3">
    <source>
        <dbReference type="ARBA" id="ARBA00022801"/>
    </source>
</evidence>
<sequence>MNRKISVGMTVTIVILAMTVTFSITMLLAMRLFDRTVTSVKEKESMYNKVAEVDRYVRANDYYDIDETMLYDRLTAGYLLGTGDKYARYYTASAYTDLLNAQSGKLIGIGVELAIDQSGYAKVTKVYDESPAKEADLQKGDYIITIDGTDVKSLGSAEAVQNKLRGESGITVNVVWLDSENAQHTADLTHYGFTANSVDSAMVQDNVGYIKIWQFDNSTPSELDFALRSLTASGAQSFVFDLRDNSGGILDDAISCIDLVAPEGVLAYAEDKTGNRTLLGSSTDDTVISQPSVCLVNENTASAAELFASSLRSLCGARLVGSSTMGKGTIQSSPQRLSDGSAVVVTVAKLICGDGSCFDGTGLTVDVERPLTPDEQVSYYDYTLDTDPQIQRAVSCAQQLTGTTTVGGVNDADLAADSAAASSEAAGEGEASSEAAASSVESAS</sequence>
<dbReference type="InterPro" id="IPR005151">
    <property type="entry name" value="Tail-specific_protease"/>
</dbReference>
<dbReference type="Gene3D" id="3.30.750.44">
    <property type="match status" value="1"/>
</dbReference>
<keyword evidence="9" id="KW-1185">Reference proteome</keyword>
<dbReference type="PANTHER" id="PTHR32060:SF30">
    <property type="entry name" value="CARBOXY-TERMINAL PROCESSING PROTEASE CTPA"/>
    <property type="match status" value="1"/>
</dbReference>
<evidence type="ECO:0000256" key="1">
    <source>
        <dbReference type="ARBA" id="ARBA00009179"/>
    </source>
</evidence>
<dbReference type="InterPro" id="IPR004447">
    <property type="entry name" value="Peptidase_S41A"/>
</dbReference>
<dbReference type="SUPFAM" id="SSF50156">
    <property type="entry name" value="PDZ domain-like"/>
    <property type="match status" value="1"/>
</dbReference>
<dbReference type="SMART" id="SM00228">
    <property type="entry name" value="PDZ"/>
    <property type="match status" value="1"/>
</dbReference>
<accession>A0ABS8F5S7</accession>
<feature type="domain" description="PDZ" evidence="7">
    <location>
        <begin position="95"/>
        <end position="161"/>
    </location>
</feature>
<dbReference type="InterPro" id="IPR001478">
    <property type="entry name" value="PDZ"/>
</dbReference>
<keyword evidence="6" id="KW-1133">Transmembrane helix</keyword>
<dbReference type="SUPFAM" id="SSF52096">
    <property type="entry name" value="ClpP/crotonase"/>
    <property type="match status" value="1"/>
</dbReference>
<comment type="caution">
    <text evidence="8">The sequence shown here is derived from an EMBL/GenBank/DDBJ whole genome shotgun (WGS) entry which is preliminary data.</text>
</comment>
<feature type="transmembrane region" description="Helical" evidence="6">
    <location>
        <begin position="7"/>
        <end position="33"/>
    </location>
</feature>
<evidence type="ECO:0000259" key="7">
    <source>
        <dbReference type="PROSITE" id="PS50106"/>
    </source>
</evidence>
<dbReference type="EMBL" id="JAJEQL010000001">
    <property type="protein sequence ID" value="MCC2198323.1"/>
    <property type="molecule type" value="Genomic_DNA"/>
</dbReference>
<dbReference type="CDD" id="cd07560">
    <property type="entry name" value="Peptidase_S41_CPP"/>
    <property type="match status" value="1"/>
</dbReference>
<keyword evidence="3" id="KW-0378">Hydrolase</keyword>
<dbReference type="Gene3D" id="2.30.42.10">
    <property type="match status" value="1"/>
</dbReference>
<evidence type="ECO:0000256" key="6">
    <source>
        <dbReference type="SAM" id="Phobius"/>
    </source>
</evidence>
<protein>
    <submittedName>
        <fullName evidence="8">PDZ domain-containing protein</fullName>
    </submittedName>
</protein>
<dbReference type="Proteomes" id="UP001430637">
    <property type="component" value="Unassembled WGS sequence"/>
</dbReference>
<keyword evidence="4" id="KW-0720">Serine protease</keyword>
<proteinExistence type="inferred from homology"/>
<feature type="region of interest" description="Disordered" evidence="5">
    <location>
        <begin position="417"/>
        <end position="444"/>
    </location>
</feature>
<dbReference type="InterPro" id="IPR036034">
    <property type="entry name" value="PDZ_sf"/>
</dbReference>
<dbReference type="Pfam" id="PF13180">
    <property type="entry name" value="PDZ_2"/>
    <property type="match status" value="1"/>
</dbReference>
<organism evidence="8 9">
    <name type="scientific">Faecalibacterium butyricigenerans</name>
    <dbReference type="NCBI Taxonomy" id="1851427"/>
    <lineage>
        <taxon>Bacteria</taxon>
        <taxon>Bacillati</taxon>
        <taxon>Bacillota</taxon>
        <taxon>Clostridia</taxon>
        <taxon>Eubacteriales</taxon>
        <taxon>Oscillospiraceae</taxon>
        <taxon>Faecalibacterium</taxon>
    </lineage>
</organism>
<evidence type="ECO:0000313" key="9">
    <source>
        <dbReference type="Proteomes" id="UP001430637"/>
    </source>
</evidence>
<dbReference type="PROSITE" id="PS50106">
    <property type="entry name" value="PDZ"/>
    <property type="match status" value="1"/>
</dbReference>
<dbReference type="InterPro" id="IPR029045">
    <property type="entry name" value="ClpP/crotonase-like_dom_sf"/>
</dbReference>
<dbReference type="RefSeq" id="WP_227619910.1">
    <property type="nucleotide sequence ID" value="NZ_JAJEQL010000001.1"/>
</dbReference>